<feature type="transmembrane region" description="Helical" evidence="1">
    <location>
        <begin position="62"/>
        <end position="84"/>
    </location>
</feature>
<keyword evidence="1" id="KW-0812">Transmembrane</keyword>
<gene>
    <name evidence="2" type="ORF">MNB_SV-5-1105</name>
</gene>
<keyword evidence="1" id="KW-1133">Transmembrane helix</keyword>
<dbReference type="Pfam" id="PF07332">
    <property type="entry name" value="Phage_holin_3_6"/>
    <property type="match status" value="1"/>
</dbReference>
<dbReference type="EMBL" id="FPKX01000040">
    <property type="protein sequence ID" value="SFZ98204.1"/>
    <property type="molecule type" value="Genomic_DNA"/>
</dbReference>
<proteinExistence type="predicted"/>
<keyword evidence="1" id="KW-0472">Membrane</keyword>
<evidence type="ECO:0000313" key="2">
    <source>
        <dbReference type="EMBL" id="SFZ98204.1"/>
    </source>
</evidence>
<sequence>MSEEFNAKMKLLIKSEKALLALEMRKKSRQTIWIAMALVAVLVSLVMVNVTVFLYLETKYDNLEAAGILTVLNLALSGLFFLIASRQNRGAEAESIEDIRDFAWEQVSADIDEVKQHVTDFKQSVVKVKKGVDSFTSTGPLNKVMPIITTLIDLNKKR</sequence>
<protein>
    <submittedName>
        <fullName evidence="2">Uncharacterized protein</fullName>
    </submittedName>
</protein>
<accession>A0A1W1EDU9</accession>
<reference evidence="2" key="1">
    <citation type="submission" date="2016-10" db="EMBL/GenBank/DDBJ databases">
        <authorList>
            <person name="de Groot N.N."/>
        </authorList>
    </citation>
    <scope>NUCLEOTIDE SEQUENCE</scope>
</reference>
<feature type="transmembrane region" description="Helical" evidence="1">
    <location>
        <begin position="32"/>
        <end position="56"/>
    </location>
</feature>
<organism evidence="2">
    <name type="scientific">hydrothermal vent metagenome</name>
    <dbReference type="NCBI Taxonomy" id="652676"/>
    <lineage>
        <taxon>unclassified sequences</taxon>
        <taxon>metagenomes</taxon>
        <taxon>ecological metagenomes</taxon>
    </lineage>
</organism>
<dbReference type="AlphaFoldDB" id="A0A1W1EDU9"/>
<name>A0A1W1EDU9_9ZZZZ</name>
<evidence type="ECO:0000256" key="1">
    <source>
        <dbReference type="SAM" id="Phobius"/>
    </source>
</evidence>
<dbReference type="InterPro" id="IPR009937">
    <property type="entry name" value="Phage_holin_3_6"/>
</dbReference>